<dbReference type="Gene3D" id="3.30.40.10">
    <property type="entry name" value="Zinc/RING finger domain, C3HC4 (zinc finger)"/>
    <property type="match status" value="1"/>
</dbReference>
<proteinExistence type="inferred from homology"/>
<feature type="domain" description="UBP-type" evidence="16">
    <location>
        <begin position="224"/>
        <end position="343"/>
    </location>
</feature>
<dbReference type="Pfam" id="PF02148">
    <property type="entry name" value="zf-UBP"/>
    <property type="match status" value="1"/>
</dbReference>
<dbReference type="OrthoDB" id="47475at2759"/>
<evidence type="ECO:0000259" key="16">
    <source>
        <dbReference type="PROSITE" id="PS50271"/>
    </source>
</evidence>
<dbReference type="PROSITE" id="PS50235">
    <property type="entry name" value="USP_3"/>
    <property type="match status" value="1"/>
</dbReference>
<keyword evidence="18" id="KW-1185">Reference proteome</keyword>
<evidence type="ECO:0000256" key="10">
    <source>
        <dbReference type="ARBA" id="ARBA00022807"/>
    </source>
</evidence>
<dbReference type="GO" id="GO:0004843">
    <property type="term" value="F:cysteine-type deubiquitinase activity"/>
    <property type="evidence" value="ECO:0007669"/>
    <property type="project" value="UniProtKB-EC"/>
</dbReference>
<dbReference type="SUPFAM" id="SSF57850">
    <property type="entry name" value="RING/U-box"/>
    <property type="match status" value="1"/>
</dbReference>
<evidence type="ECO:0000256" key="4">
    <source>
        <dbReference type="ARBA" id="ARBA00012759"/>
    </source>
</evidence>
<dbReference type="GO" id="GO:0016579">
    <property type="term" value="P:protein deubiquitination"/>
    <property type="evidence" value="ECO:0007669"/>
    <property type="project" value="InterPro"/>
</dbReference>
<dbReference type="EMBL" id="KZ452001">
    <property type="protein sequence ID" value="PKA52870.1"/>
    <property type="molecule type" value="Genomic_DNA"/>
</dbReference>
<accession>A0A2I0ABE4</accession>
<dbReference type="Proteomes" id="UP000236161">
    <property type="component" value="Unassembled WGS sequence"/>
</dbReference>
<evidence type="ECO:0000256" key="8">
    <source>
        <dbReference type="ARBA" id="ARBA00022786"/>
    </source>
</evidence>
<evidence type="ECO:0000313" key="18">
    <source>
        <dbReference type="Proteomes" id="UP000236161"/>
    </source>
</evidence>
<comment type="subcellular location">
    <subcellularLocation>
        <location evidence="2">Nucleus</location>
    </subcellularLocation>
</comment>
<dbReference type="PANTHER" id="PTHR21646:SF49">
    <property type="entry name" value="UBIQUITIN C-TERMINAL HYDROLASE 22"/>
    <property type="match status" value="1"/>
</dbReference>
<comment type="catalytic activity">
    <reaction evidence="1">
        <text>Thiol-dependent hydrolysis of ester, thioester, amide, peptide and isopeptide bonds formed by the C-terminal Gly of ubiquitin (a 76-residue protein attached to proteins as an intracellular targeting signal).</text>
        <dbReference type="EC" id="3.4.19.12"/>
    </reaction>
</comment>
<sequence>MSMEDREVEDGGHRCKRQRKSDNEQVSPLSTIDFMGFNCNLCTPHSSSISKTECGDIVEEFVPLELSLTKSESFLELIESRLSKSTYVEAKITEIGIIDKKLAGVLDVAKKKMKASNFPAYLLIIGTWKEKGEEESVSAVSTKLSPSFLFSLSATLSSDHFPSFRRRLLQKRQNPKLRYPPYFDFDLRFPREIESFPFLLSIGVDHFFSSMAASCKNLSFSSPNPCLHLSDYRETHGVSGYKSLQKSLRSSPTGRTALGRPQSPIPRCDSCSLVSAGRLYLCLICSSISCPIHAAAHPVSFPGHDIAVDIARAELFCLSCGDQVYDPEFDTTVVAAAAKIPDTPRRLRRRKAQALPTPPVAALSCYRVRNNGLRHPWGLRGLNNLGNTCFMSSVLQALLHTRPIQNYFLGGHHKREVCRQRRRRRGVLANGGTGEVPCLVCDVERLFSEVFSGDLKPYSPARFLYSWWKNSAYLAGYEQQDAHEFFISVLDRIHDKEHSGINNKGIGDCHCIAHRVFSGILRSDVTCTVCGFTSTTYDPCVDISLDLEFGEKSKLSTLTGCLDLFTRPEKLGPEQKLYCQHCHVEQDSVKQMSIRRLPLVLCFHVKRYSHSVARRTSKKVDQYMQFPFSLDVTPYLSSSIIRNRFGNRIFAFEGDESDITGELSSEFEVFAIVTHSGRLDSGHYATYLRLQNQWYKCDDAWITKVREEVVRALQGYMIYYVQKVLYHMAGEERW</sequence>
<keyword evidence="10" id="KW-0788">Thiol protease</keyword>
<organism evidence="17 18">
    <name type="scientific">Apostasia shenzhenica</name>
    <dbReference type="NCBI Taxonomy" id="1088818"/>
    <lineage>
        <taxon>Eukaryota</taxon>
        <taxon>Viridiplantae</taxon>
        <taxon>Streptophyta</taxon>
        <taxon>Embryophyta</taxon>
        <taxon>Tracheophyta</taxon>
        <taxon>Spermatophyta</taxon>
        <taxon>Magnoliopsida</taxon>
        <taxon>Liliopsida</taxon>
        <taxon>Asparagales</taxon>
        <taxon>Orchidaceae</taxon>
        <taxon>Apostasioideae</taxon>
        <taxon>Apostasia</taxon>
    </lineage>
</organism>
<dbReference type="InterPro" id="IPR050185">
    <property type="entry name" value="Ub_carboxyl-term_hydrolase"/>
</dbReference>
<protein>
    <recommendedName>
        <fullName evidence="4">ubiquitinyl hydrolase 1</fullName>
        <ecNumber evidence="4">3.4.19.12</ecNumber>
    </recommendedName>
</protein>
<evidence type="ECO:0000256" key="13">
    <source>
        <dbReference type="PROSITE-ProRule" id="PRU00502"/>
    </source>
</evidence>
<evidence type="ECO:0000256" key="3">
    <source>
        <dbReference type="ARBA" id="ARBA00009085"/>
    </source>
</evidence>
<feature type="domain" description="USP" evidence="15">
    <location>
        <begin position="380"/>
        <end position="723"/>
    </location>
</feature>
<reference evidence="17 18" key="1">
    <citation type="journal article" date="2017" name="Nature">
        <title>The Apostasia genome and the evolution of orchids.</title>
        <authorList>
            <person name="Zhang G.Q."/>
            <person name="Liu K.W."/>
            <person name="Li Z."/>
            <person name="Lohaus R."/>
            <person name="Hsiao Y.Y."/>
            <person name="Niu S.C."/>
            <person name="Wang J.Y."/>
            <person name="Lin Y.C."/>
            <person name="Xu Q."/>
            <person name="Chen L.J."/>
            <person name="Yoshida K."/>
            <person name="Fujiwara S."/>
            <person name="Wang Z.W."/>
            <person name="Zhang Y.Q."/>
            <person name="Mitsuda N."/>
            <person name="Wang M."/>
            <person name="Liu G.H."/>
            <person name="Pecoraro L."/>
            <person name="Huang H.X."/>
            <person name="Xiao X.J."/>
            <person name="Lin M."/>
            <person name="Wu X.Y."/>
            <person name="Wu W.L."/>
            <person name="Chen Y.Y."/>
            <person name="Chang S.B."/>
            <person name="Sakamoto S."/>
            <person name="Ohme-Takagi M."/>
            <person name="Yagi M."/>
            <person name="Zeng S.J."/>
            <person name="Shen C.Y."/>
            <person name="Yeh C.M."/>
            <person name="Luo Y.B."/>
            <person name="Tsai W.C."/>
            <person name="Van de Peer Y."/>
            <person name="Liu Z.J."/>
        </authorList>
    </citation>
    <scope>NUCLEOTIDE SEQUENCE [LARGE SCALE GENOMIC DNA]</scope>
    <source>
        <strain evidence="18">cv. Shenzhen</strain>
        <tissue evidence="17">Stem</tissue>
    </source>
</reference>
<evidence type="ECO:0000256" key="6">
    <source>
        <dbReference type="ARBA" id="ARBA00022723"/>
    </source>
</evidence>
<name>A0A2I0ABE4_9ASPA</name>
<evidence type="ECO:0000256" key="9">
    <source>
        <dbReference type="ARBA" id="ARBA00022801"/>
    </source>
</evidence>
<keyword evidence="11" id="KW-0862">Zinc</keyword>
<dbReference type="InterPro" id="IPR028889">
    <property type="entry name" value="USP"/>
</dbReference>
<evidence type="ECO:0000256" key="2">
    <source>
        <dbReference type="ARBA" id="ARBA00004123"/>
    </source>
</evidence>
<dbReference type="InterPro" id="IPR038765">
    <property type="entry name" value="Papain-like_cys_pep_sf"/>
</dbReference>
<dbReference type="STRING" id="1088818.A0A2I0ABE4"/>
<evidence type="ECO:0000256" key="14">
    <source>
        <dbReference type="SAM" id="MobiDB-lite"/>
    </source>
</evidence>
<dbReference type="InterPro" id="IPR018200">
    <property type="entry name" value="USP_CS"/>
</dbReference>
<evidence type="ECO:0000256" key="5">
    <source>
        <dbReference type="ARBA" id="ARBA00022670"/>
    </source>
</evidence>
<keyword evidence="9 17" id="KW-0378">Hydrolase</keyword>
<dbReference type="PANTHER" id="PTHR21646">
    <property type="entry name" value="UBIQUITIN CARBOXYL-TERMINAL HYDROLASE"/>
    <property type="match status" value="1"/>
</dbReference>
<dbReference type="FunFam" id="3.90.70.10:FF:000089">
    <property type="entry name" value="Ubiquitinyl hydrolase 1"/>
    <property type="match status" value="1"/>
</dbReference>
<dbReference type="EC" id="3.4.19.12" evidence="4"/>
<keyword evidence="7 13" id="KW-0863">Zinc-finger</keyword>
<evidence type="ECO:0000256" key="12">
    <source>
        <dbReference type="ARBA" id="ARBA00023242"/>
    </source>
</evidence>
<evidence type="ECO:0000256" key="7">
    <source>
        <dbReference type="ARBA" id="ARBA00022771"/>
    </source>
</evidence>
<evidence type="ECO:0000256" key="1">
    <source>
        <dbReference type="ARBA" id="ARBA00000707"/>
    </source>
</evidence>
<dbReference type="PROSITE" id="PS00972">
    <property type="entry name" value="USP_1"/>
    <property type="match status" value="1"/>
</dbReference>
<dbReference type="GO" id="GO:0070461">
    <property type="term" value="C:SAGA-type complex"/>
    <property type="evidence" value="ECO:0007669"/>
    <property type="project" value="UniProtKB-ARBA"/>
</dbReference>
<evidence type="ECO:0000313" key="17">
    <source>
        <dbReference type="EMBL" id="PKA52870.1"/>
    </source>
</evidence>
<dbReference type="SUPFAM" id="SSF54001">
    <property type="entry name" value="Cysteine proteinases"/>
    <property type="match status" value="1"/>
</dbReference>
<dbReference type="GO" id="GO:0008270">
    <property type="term" value="F:zinc ion binding"/>
    <property type="evidence" value="ECO:0007669"/>
    <property type="project" value="UniProtKB-KW"/>
</dbReference>
<dbReference type="AlphaFoldDB" id="A0A2I0ABE4"/>
<dbReference type="InterPro" id="IPR013083">
    <property type="entry name" value="Znf_RING/FYVE/PHD"/>
</dbReference>
<dbReference type="PROSITE" id="PS50271">
    <property type="entry name" value="ZF_UBP"/>
    <property type="match status" value="1"/>
</dbReference>
<dbReference type="GO" id="GO:0006508">
    <property type="term" value="P:proteolysis"/>
    <property type="evidence" value="ECO:0007669"/>
    <property type="project" value="UniProtKB-KW"/>
</dbReference>
<dbReference type="Gene3D" id="3.90.70.10">
    <property type="entry name" value="Cysteine proteinases"/>
    <property type="match status" value="1"/>
</dbReference>
<dbReference type="GO" id="GO:0005634">
    <property type="term" value="C:nucleus"/>
    <property type="evidence" value="ECO:0007669"/>
    <property type="project" value="UniProtKB-SubCell"/>
</dbReference>
<evidence type="ECO:0000256" key="11">
    <source>
        <dbReference type="ARBA" id="ARBA00022833"/>
    </source>
</evidence>
<dbReference type="InterPro" id="IPR001394">
    <property type="entry name" value="Peptidase_C19_UCH"/>
</dbReference>
<dbReference type="InterPro" id="IPR001607">
    <property type="entry name" value="Znf_UBP"/>
</dbReference>
<keyword evidence="8" id="KW-0833">Ubl conjugation pathway</keyword>
<keyword evidence="5" id="KW-0645">Protease</keyword>
<evidence type="ECO:0000259" key="15">
    <source>
        <dbReference type="PROSITE" id="PS50235"/>
    </source>
</evidence>
<keyword evidence="12" id="KW-0539">Nucleus</keyword>
<keyword evidence="6" id="KW-0479">Metal-binding</keyword>
<feature type="region of interest" description="Disordered" evidence="14">
    <location>
        <begin position="1"/>
        <end position="26"/>
    </location>
</feature>
<comment type="similarity">
    <text evidence="3">Belongs to the peptidase C19 family.</text>
</comment>
<gene>
    <name evidence="17" type="primary">UBP22</name>
    <name evidence="17" type="ORF">AXF42_Ash001851</name>
</gene>
<dbReference type="Pfam" id="PF00443">
    <property type="entry name" value="UCH"/>
    <property type="match status" value="1"/>
</dbReference>